<accession>A0A6J7WM76</accession>
<dbReference type="EMBL" id="LR798243">
    <property type="protein sequence ID" value="CAB5214733.1"/>
    <property type="molecule type" value="Genomic_DNA"/>
</dbReference>
<evidence type="ECO:0000313" key="1">
    <source>
        <dbReference type="EMBL" id="CAB5214733.1"/>
    </source>
</evidence>
<organism evidence="1">
    <name type="scientific">uncultured Caudovirales phage</name>
    <dbReference type="NCBI Taxonomy" id="2100421"/>
    <lineage>
        <taxon>Viruses</taxon>
        <taxon>Duplodnaviria</taxon>
        <taxon>Heunggongvirae</taxon>
        <taxon>Uroviricota</taxon>
        <taxon>Caudoviricetes</taxon>
        <taxon>Peduoviridae</taxon>
        <taxon>Maltschvirus</taxon>
        <taxon>Maltschvirus maltsch</taxon>
    </lineage>
</organism>
<sequence length="73" mass="8399">MSKLAQDQEAEMQDIYDTEITDEDYGFIFGPDGELKSVFLPDRMPFKCPKKIAKILKMFGVNDPEQLNDTTLH</sequence>
<gene>
    <name evidence="1" type="ORF">UFOVP190_244</name>
</gene>
<name>A0A6J7WM76_9CAUD</name>
<proteinExistence type="predicted"/>
<reference evidence="1" key="1">
    <citation type="submission" date="2020-05" db="EMBL/GenBank/DDBJ databases">
        <authorList>
            <person name="Chiriac C."/>
            <person name="Salcher M."/>
            <person name="Ghai R."/>
            <person name="Kavagutti S V."/>
        </authorList>
    </citation>
    <scope>NUCLEOTIDE SEQUENCE</scope>
</reference>
<protein>
    <submittedName>
        <fullName evidence="1">Uncharacterized protein</fullName>
    </submittedName>
</protein>